<dbReference type="HOGENOM" id="CLU_291024_0_0_1"/>
<feature type="signal peptide" evidence="2">
    <location>
        <begin position="1"/>
        <end position="31"/>
    </location>
</feature>
<evidence type="ECO:0000256" key="1">
    <source>
        <dbReference type="SAM" id="MobiDB-lite"/>
    </source>
</evidence>
<feature type="compositionally biased region" description="Low complexity" evidence="1">
    <location>
        <begin position="115"/>
        <end position="135"/>
    </location>
</feature>
<dbReference type="AlphaFoldDB" id="A0A0D2EP21"/>
<feature type="compositionally biased region" description="Basic and acidic residues" evidence="1">
    <location>
        <begin position="867"/>
        <end position="891"/>
    </location>
</feature>
<dbReference type="Proteomes" id="UP000054342">
    <property type="component" value="Unassembled WGS sequence"/>
</dbReference>
<dbReference type="OrthoDB" id="4126938at2759"/>
<evidence type="ECO:0000256" key="2">
    <source>
        <dbReference type="SAM" id="SignalP"/>
    </source>
</evidence>
<keyword evidence="4" id="KW-1185">Reference proteome</keyword>
<evidence type="ECO:0000313" key="4">
    <source>
        <dbReference type="Proteomes" id="UP000054342"/>
    </source>
</evidence>
<feature type="region of interest" description="Disordered" evidence="1">
    <location>
        <begin position="858"/>
        <end position="891"/>
    </location>
</feature>
<name>A0A0D2EP21_9EURO</name>
<dbReference type="EMBL" id="KN847319">
    <property type="protein sequence ID" value="KIW56470.1"/>
    <property type="molecule type" value="Genomic_DNA"/>
</dbReference>
<proteinExistence type="predicted"/>
<keyword evidence="2" id="KW-0732">Signal</keyword>
<feature type="region of interest" description="Disordered" evidence="1">
    <location>
        <begin position="41"/>
        <end position="276"/>
    </location>
</feature>
<protein>
    <submittedName>
        <fullName evidence="3">Uncharacterized protein</fullName>
    </submittedName>
</protein>
<dbReference type="GeneID" id="25327037"/>
<gene>
    <name evidence="3" type="ORF">PV05_05129</name>
</gene>
<organism evidence="3 4">
    <name type="scientific">Exophiala xenobiotica</name>
    <dbReference type="NCBI Taxonomy" id="348802"/>
    <lineage>
        <taxon>Eukaryota</taxon>
        <taxon>Fungi</taxon>
        <taxon>Dikarya</taxon>
        <taxon>Ascomycota</taxon>
        <taxon>Pezizomycotina</taxon>
        <taxon>Eurotiomycetes</taxon>
        <taxon>Chaetothyriomycetidae</taxon>
        <taxon>Chaetothyriales</taxon>
        <taxon>Herpotrichiellaceae</taxon>
        <taxon>Exophiala</taxon>
    </lineage>
</organism>
<accession>A0A0D2EP21</accession>
<sequence>MKIKMKGAGRPPGFACVVTLVLCLFPGLLYAGPLRSDHNDHTGTLPVAGPASGHHTHTGTPGAPGNSHHSDEHRSGHHTHTGTPNLPGGPHRSDHLGHPSVVYDPAPLTVRDLPSHPSSHPHGHTGTSDLSGGPHHSVHHGHIGTSDLAGGPHRSGHHSHTSIIHDHASLTRRAMPSHHPSGFHGHTDTAPQGHGPPFGRPHSAAAHHEWHDWNPSGSHGAPPSHTMVIPGATGFHQSGHNGHTLTRSNIPHATGSHTGTSQYGHPSVMSGRPSATAPLSFGTTAVTPAFPHATATASDSVESLLQSRDALAKHDYSLVCESSREATNGCQHSDYGYYCTSEGKLRHKGEEASFCERECICVNLAPRPCIHGVILTTCVVSGDGTVMNSQLEAIGSLGDAVIHTNGTLTLPRSLPSSETDLVPTSVTMSRRDSDAADHDYALVCADRDGTTRCEKRTYFCSSAGKVSYKLSDYFCDMVCECKSLKPAKGCVIINAGKGPKLVCASKRDTHVLTVDDGTPSEGNQALSQRDADLDDMYHDYALVCIDKARTSNCLAVPYSCNANGKVIYQRYDAFCSANCKCVSLKQKFCEFTNYVAVACFVSKDAVEHENGTFIGYLKDAVTLSDGTLDFSHTRARRDLQLPAAPENDAAQSPGRTLLFCQNGDHTRTCNRSPFTYCCHAGNLTAQSHDSICDDICKCIDLRVSPQPRYCTVGPDPANHGECYVDGNSVYKIEGEMLTDFIGNFTDAEVDHNANLWFPAPGSSGGPPPDMFSPEPSGPPAIIKRDEDDASEAQAKWVLICINKQHTSTCRKSPFTYSCDGSHVTFRGWDFVCQQICNCVDQDPSQICVPTNSHTGQCPPGAVPLSPEQRDPPKNNPPEEKDLKGTETGDPVKRSESLYHMACYSGNRFNASLTVHCVAKSYTCNPPSPDFGRLVPALHWSGPGEAQCSQGCRCRAPWASDDLSTRSPGSDDFDLVCKGRSARDAIVPGFEELTSRCRNRWGYTCDADGHMQHNGTSVHRCDTSCGCYNNSHNRAVKERSESLDWAVPDFV</sequence>
<evidence type="ECO:0000313" key="3">
    <source>
        <dbReference type="EMBL" id="KIW56470.1"/>
    </source>
</evidence>
<reference evidence="3 4" key="1">
    <citation type="submission" date="2015-01" db="EMBL/GenBank/DDBJ databases">
        <title>The Genome Sequence of Exophiala xenobiotica CBS118157.</title>
        <authorList>
            <consortium name="The Broad Institute Genomics Platform"/>
            <person name="Cuomo C."/>
            <person name="de Hoog S."/>
            <person name="Gorbushina A."/>
            <person name="Stielow B."/>
            <person name="Teixiera M."/>
            <person name="Abouelleil A."/>
            <person name="Chapman S.B."/>
            <person name="Priest M."/>
            <person name="Young S.K."/>
            <person name="Wortman J."/>
            <person name="Nusbaum C."/>
            <person name="Birren B."/>
        </authorList>
    </citation>
    <scope>NUCLEOTIDE SEQUENCE [LARGE SCALE GENOMIC DNA]</scope>
    <source>
        <strain evidence="3 4">CBS 118157</strain>
    </source>
</reference>
<dbReference type="RefSeq" id="XP_013317054.1">
    <property type="nucleotide sequence ID" value="XM_013461600.1"/>
</dbReference>
<feature type="compositionally biased region" description="Polar residues" evidence="1">
    <location>
        <begin position="235"/>
        <end position="264"/>
    </location>
</feature>
<feature type="chain" id="PRO_5002256900" evidence="2">
    <location>
        <begin position="32"/>
        <end position="1050"/>
    </location>
</feature>